<protein>
    <submittedName>
        <fullName evidence="2">Uncharacterized protein</fullName>
    </submittedName>
</protein>
<evidence type="ECO:0000256" key="1">
    <source>
        <dbReference type="SAM" id="MobiDB-lite"/>
    </source>
</evidence>
<accession>A0ABQ2KUZ1</accession>
<comment type="caution">
    <text evidence="2">The sequence shown here is derived from an EMBL/GenBank/DDBJ whole genome shotgun (WGS) entry which is preliminary data.</text>
</comment>
<keyword evidence="3" id="KW-1185">Reference proteome</keyword>
<organism evidence="2 3">
    <name type="scientific">Nocardia rhizosphaerihabitans</name>
    <dbReference type="NCBI Taxonomy" id="1691570"/>
    <lineage>
        <taxon>Bacteria</taxon>
        <taxon>Bacillati</taxon>
        <taxon>Actinomycetota</taxon>
        <taxon>Actinomycetes</taxon>
        <taxon>Mycobacteriales</taxon>
        <taxon>Nocardiaceae</taxon>
        <taxon>Nocardia</taxon>
    </lineage>
</organism>
<name>A0ABQ2KUZ1_9NOCA</name>
<evidence type="ECO:0000313" key="2">
    <source>
        <dbReference type="EMBL" id="GGN93981.1"/>
    </source>
</evidence>
<dbReference type="RefSeq" id="WP_189033504.1">
    <property type="nucleotide sequence ID" value="NZ_BMNE01000007.1"/>
</dbReference>
<reference evidence="3" key="1">
    <citation type="journal article" date="2019" name="Int. J. Syst. Evol. Microbiol.">
        <title>The Global Catalogue of Microorganisms (GCM) 10K type strain sequencing project: providing services to taxonomists for standard genome sequencing and annotation.</title>
        <authorList>
            <consortium name="The Broad Institute Genomics Platform"/>
            <consortium name="The Broad Institute Genome Sequencing Center for Infectious Disease"/>
            <person name="Wu L."/>
            <person name="Ma J."/>
        </authorList>
    </citation>
    <scope>NUCLEOTIDE SEQUENCE [LARGE SCALE GENOMIC DNA]</scope>
    <source>
        <strain evidence="3">CGMCC 4.7329</strain>
    </source>
</reference>
<feature type="region of interest" description="Disordered" evidence="1">
    <location>
        <begin position="29"/>
        <end position="54"/>
    </location>
</feature>
<proteinExistence type="predicted"/>
<sequence>MTTAHDEEYERAARQLAAFEEARAQVRRRALDPTAPRNVTHVKDDGLSGTDQEGWKVSHDGREWRDENGALVYRRDSDGYWLDPDGRRVFDPIGNPINH</sequence>
<evidence type="ECO:0000313" key="3">
    <source>
        <dbReference type="Proteomes" id="UP000658127"/>
    </source>
</evidence>
<dbReference type="EMBL" id="BMNE01000007">
    <property type="protein sequence ID" value="GGN93981.1"/>
    <property type="molecule type" value="Genomic_DNA"/>
</dbReference>
<gene>
    <name evidence="2" type="ORF">GCM10011610_56480</name>
</gene>
<dbReference type="Proteomes" id="UP000658127">
    <property type="component" value="Unassembled WGS sequence"/>
</dbReference>